<proteinExistence type="predicted"/>
<dbReference type="InterPro" id="IPR018060">
    <property type="entry name" value="HTH_AraC"/>
</dbReference>
<dbReference type="GO" id="GO:0005829">
    <property type="term" value="C:cytosol"/>
    <property type="evidence" value="ECO:0007669"/>
    <property type="project" value="TreeGrafter"/>
</dbReference>
<comment type="caution">
    <text evidence="5">The sequence shown here is derived from an EMBL/GenBank/DDBJ whole genome shotgun (WGS) entry which is preliminary data.</text>
</comment>
<protein>
    <submittedName>
        <fullName evidence="5">AraC family transcriptional regulator</fullName>
    </submittedName>
</protein>
<dbReference type="Pfam" id="PF12625">
    <property type="entry name" value="Arabinose_bd"/>
    <property type="match status" value="1"/>
</dbReference>
<dbReference type="InterPro" id="IPR032687">
    <property type="entry name" value="AraC-type_N"/>
</dbReference>
<dbReference type="PROSITE" id="PS01124">
    <property type="entry name" value="HTH_ARAC_FAMILY_2"/>
    <property type="match status" value="1"/>
</dbReference>
<organism evidence="5">
    <name type="scientific">Rhizobium leguminosarum</name>
    <dbReference type="NCBI Taxonomy" id="384"/>
    <lineage>
        <taxon>Bacteria</taxon>
        <taxon>Pseudomonadati</taxon>
        <taxon>Pseudomonadota</taxon>
        <taxon>Alphaproteobacteria</taxon>
        <taxon>Hyphomicrobiales</taxon>
        <taxon>Rhizobiaceae</taxon>
        <taxon>Rhizobium/Agrobacterium group</taxon>
        <taxon>Rhizobium</taxon>
    </lineage>
</organism>
<dbReference type="Gene3D" id="1.10.10.60">
    <property type="entry name" value="Homeodomain-like"/>
    <property type="match status" value="1"/>
</dbReference>
<evidence type="ECO:0000313" key="5">
    <source>
        <dbReference type="EMBL" id="OAP96590.1"/>
    </source>
</evidence>
<accession>A0A179BZE6</accession>
<dbReference type="InterPro" id="IPR009057">
    <property type="entry name" value="Homeodomain-like_sf"/>
</dbReference>
<dbReference type="PANTHER" id="PTHR47894:SF1">
    <property type="entry name" value="HTH-TYPE TRANSCRIPTIONAL REGULATOR VQSM"/>
    <property type="match status" value="1"/>
</dbReference>
<dbReference type="SMART" id="SM00342">
    <property type="entry name" value="HTH_ARAC"/>
    <property type="match status" value="1"/>
</dbReference>
<dbReference type="GO" id="GO:0003700">
    <property type="term" value="F:DNA-binding transcription factor activity"/>
    <property type="evidence" value="ECO:0007669"/>
    <property type="project" value="InterPro"/>
</dbReference>
<dbReference type="GO" id="GO:0000976">
    <property type="term" value="F:transcription cis-regulatory region binding"/>
    <property type="evidence" value="ECO:0007669"/>
    <property type="project" value="TreeGrafter"/>
</dbReference>
<dbReference type="PRINTS" id="PR00032">
    <property type="entry name" value="HTHARAC"/>
</dbReference>
<evidence type="ECO:0000256" key="3">
    <source>
        <dbReference type="ARBA" id="ARBA00023163"/>
    </source>
</evidence>
<dbReference type="PANTHER" id="PTHR47894">
    <property type="entry name" value="HTH-TYPE TRANSCRIPTIONAL REGULATOR GADX"/>
    <property type="match status" value="1"/>
</dbReference>
<dbReference type="Pfam" id="PF12833">
    <property type="entry name" value="HTH_18"/>
    <property type="match status" value="1"/>
</dbReference>
<dbReference type="EMBL" id="LWBS01000044">
    <property type="protein sequence ID" value="OAP96590.1"/>
    <property type="molecule type" value="Genomic_DNA"/>
</dbReference>
<evidence type="ECO:0000259" key="4">
    <source>
        <dbReference type="PROSITE" id="PS01124"/>
    </source>
</evidence>
<name>A0A179BZE6_RHILE</name>
<dbReference type="SUPFAM" id="SSF46689">
    <property type="entry name" value="Homeodomain-like"/>
    <property type="match status" value="1"/>
</dbReference>
<feature type="domain" description="HTH araC/xylS-type" evidence="4">
    <location>
        <begin position="244"/>
        <end position="346"/>
    </location>
</feature>
<gene>
    <name evidence="5" type="ORF">A4U53_13645</name>
</gene>
<sequence>MTELLHYFGQFCHSEDRMAEIERRMIAPGFVEEALDSLRRLGKPTAPVLARVGLASPVDQPVSAETYGALWLAIAAELDDEFFGMGARPMRSGSFTLLCHSVLHAPTLGHALRRALRFLDVVLDDPRGRLVIRDGLAEIELSDAGGPRSAFAYRTYWIILHGIICWLVGRRIPIRLVDFRCAEPKQGADYRLFFGAPVRFSQAISRLGFDSALLDLPISRSEQALKQFLRGAPANILVRYRYDAGIAAAVRRRLSQATPAAWSSFTKLAADMRMPPSTLRHRLHDEGQSYAAIKDDIRRDLAVELLLNTSMTIGEIAVQLGYSEPSAFFRAFRKWVGKSPEGFRRDGAEIEGMSVESVDPP</sequence>
<evidence type="ECO:0000256" key="1">
    <source>
        <dbReference type="ARBA" id="ARBA00023015"/>
    </source>
</evidence>
<reference evidence="5" key="1">
    <citation type="submission" date="2016-04" db="EMBL/GenBank/DDBJ databases">
        <title>Fast-growing isolate from the root nodules of Vavilovia formosa.</title>
        <authorList>
            <person name="Kimeklis A."/>
            <person name="Safronova V."/>
            <person name="Belimov A."/>
            <person name="Andronov E."/>
        </authorList>
    </citation>
    <scope>NUCLEOTIDE SEQUENCE [LARGE SCALE GENOMIC DNA]</scope>
    <source>
        <strain evidence="5">Vaf-46</strain>
    </source>
</reference>
<evidence type="ECO:0000256" key="2">
    <source>
        <dbReference type="ARBA" id="ARBA00023125"/>
    </source>
</evidence>
<dbReference type="InterPro" id="IPR020449">
    <property type="entry name" value="Tscrpt_reg_AraC-type_HTH"/>
</dbReference>
<dbReference type="eggNOG" id="COG2207">
    <property type="taxonomic scope" value="Bacteria"/>
</dbReference>
<keyword evidence="2" id="KW-0238">DNA-binding</keyword>
<keyword evidence="3" id="KW-0804">Transcription</keyword>
<dbReference type="AlphaFoldDB" id="A0A179BZE6"/>
<keyword evidence="1" id="KW-0805">Transcription regulation</keyword>